<comment type="caution">
    <text evidence="1">The sequence shown here is derived from an EMBL/GenBank/DDBJ whole genome shotgun (WGS) entry which is preliminary data.</text>
</comment>
<accession>A0A4Z0FA56</accession>
<sequence length="166" mass="17854">MSGTVLHVEGRVLEDDAWIQVADDAALPEGPVLVSHARWQADREVLLARAAPVGVVLGPDEPVDALAADLPHLACIALHFPGPGEGRPYSAARLLRGRYAYRGELRAVGAVLIDQAHFLKRSGFDVLALRADQDVPAALAALRTFSVHYQPGADEPLPLYRRRAAS</sequence>
<evidence type="ECO:0000313" key="1">
    <source>
        <dbReference type="EMBL" id="TFZ83319.1"/>
    </source>
</evidence>
<name>A0A4Z0FA56_9GAMM</name>
<proteinExistence type="predicted"/>
<dbReference type="EMBL" id="SRIO01000004">
    <property type="protein sequence ID" value="TFZ83319.1"/>
    <property type="molecule type" value="Genomic_DNA"/>
</dbReference>
<dbReference type="OrthoDB" id="9800421at2"/>
<dbReference type="Proteomes" id="UP000297890">
    <property type="component" value="Unassembled WGS sequence"/>
</dbReference>
<gene>
    <name evidence="1" type="ORF">E4680_04525</name>
</gene>
<dbReference type="InterPro" id="IPR008318">
    <property type="entry name" value="UCP030820"/>
</dbReference>
<reference evidence="1 2" key="1">
    <citation type="journal article" date="2019" name="ISME J.">
        <title>Candidatus Macondimonas diazotrophica, a novel gammaproteobacterial genus dominating crude-oil-contaminated coastal sediments.</title>
        <authorList>
            <person name="Karthikeyan S."/>
            <person name="Konstantinidis K."/>
        </authorList>
    </citation>
    <scope>NUCLEOTIDE SEQUENCE [LARGE SCALE GENOMIC DNA]</scope>
    <source>
        <strain evidence="1 2">KTK01</strain>
    </source>
</reference>
<dbReference type="Pfam" id="PF06073">
    <property type="entry name" value="DUF934"/>
    <property type="match status" value="1"/>
</dbReference>
<dbReference type="AlphaFoldDB" id="A0A4Z0FA56"/>
<dbReference type="PIRSF" id="PIRSF030820">
    <property type="entry name" value="UCP030820"/>
    <property type="match status" value="1"/>
</dbReference>
<protein>
    <submittedName>
        <fullName evidence="1">DUF934 domain-containing protein</fullName>
    </submittedName>
</protein>
<keyword evidence="2" id="KW-1185">Reference proteome</keyword>
<organism evidence="1 2">
    <name type="scientific">Candidatus Macondimonas diazotrophica</name>
    <dbReference type="NCBI Taxonomy" id="2305248"/>
    <lineage>
        <taxon>Bacteria</taxon>
        <taxon>Pseudomonadati</taxon>
        <taxon>Pseudomonadota</taxon>
        <taxon>Gammaproteobacteria</taxon>
        <taxon>Chromatiales</taxon>
        <taxon>Ectothiorhodospiraceae</taxon>
        <taxon>Candidatus Macondimonas</taxon>
    </lineage>
</organism>
<dbReference type="RefSeq" id="WP_135281199.1">
    <property type="nucleotide sequence ID" value="NZ_SRIO01000004.1"/>
</dbReference>
<evidence type="ECO:0000313" key="2">
    <source>
        <dbReference type="Proteomes" id="UP000297890"/>
    </source>
</evidence>